<proteinExistence type="predicted"/>
<name>A0A9X2G9U2_9ACTN</name>
<gene>
    <name evidence="1" type="ORF">HD597_000454</name>
</gene>
<dbReference type="Proteomes" id="UP001139648">
    <property type="component" value="Unassembled WGS sequence"/>
</dbReference>
<evidence type="ECO:0000313" key="1">
    <source>
        <dbReference type="EMBL" id="MCP2353434.1"/>
    </source>
</evidence>
<dbReference type="RefSeq" id="WP_253739975.1">
    <property type="nucleotide sequence ID" value="NZ_BAABKA010000020.1"/>
</dbReference>
<accession>A0A9X2G9U2</accession>
<comment type="caution">
    <text evidence="1">The sequence shown here is derived from an EMBL/GenBank/DDBJ whole genome shotgun (WGS) entry which is preliminary data.</text>
</comment>
<evidence type="ECO:0000313" key="2">
    <source>
        <dbReference type="Proteomes" id="UP001139648"/>
    </source>
</evidence>
<keyword evidence="2" id="KW-1185">Reference proteome</keyword>
<sequence length="113" mass="12407">MSVNFYARATGSPTIGPALAAALTADPEGLHVGQARAHCDFLMRAHPELGLTTMAAWRDLLAQPGITLWAESGYQISVQELLEEITDPRFRRFGWRTPDFRDDGVAFTAAAFQ</sequence>
<dbReference type="AlphaFoldDB" id="A0A9X2G9U2"/>
<organism evidence="1 2">
    <name type="scientific">Nonomuraea thailandensis</name>
    <dbReference type="NCBI Taxonomy" id="1188745"/>
    <lineage>
        <taxon>Bacteria</taxon>
        <taxon>Bacillati</taxon>
        <taxon>Actinomycetota</taxon>
        <taxon>Actinomycetes</taxon>
        <taxon>Streptosporangiales</taxon>
        <taxon>Streptosporangiaceae</taxon>
        <taxon>Nonomuraea</taxon>
    </lineage>
</organism>
<dbReference type="EMBL" id="JAMZEB010000001">
    <property type="protein sequence ID" value="MCP2353434.1"/>
    <property type="molecule type" value="Genomic_DNA"/>
</dbReference>
<reference evidence="1" key="1">
    <citation type="submission" date="2022-06" db="EMBL/GenBank/DDBJ databases">
        <title>Sequencing the genomes of 1000 actinobacteria strains.</title>
        <authorList>
            <person name="Klenk H.-P."/>
        </authorList>
    </citation>
    <scope>NUCLEOTIDE SEQUENCE</scope>
    <source>
        <strain evidence="1">DSM 46694</strain>
    </source>
</reference>
<protein>
    <submittedName>
        <fullName evidence="1">Uncharacterized protein</fullName>
    </submittedName>
</protein>